<dbReference type="EMBL" id="NIPX01000005">
    <property type="protein sequence ID" value="OWJ85153.1"/>
    <property type="molecule type" value="Genomic_DNA"/>
</dbReference>
<evidence type="ECO:0000313" key="8">
    <source>
        <dbReference type="Proteomes" id="UP000196640"/>
    </source>
</evidence>
<proteinExistence type="predicted"/>
<dbReference type="SUPFAM" id="SSF46626">
    <property type="entry name" value="Cytochrome c"/>
    <property type="match status" value="1"/>
</dbReference>
<evidence type="ECO:0000313" key="9">
    <source>
        <dbReference type="Proteomes" id="UP000214673"/>
    </source>
</evidence>
<keyword evidence="1 4" id="KW-0349">Heme</keyword>
<feature type="domain" description="Cytochrome c" evidence="5">
    <location>
        <begin position="69"/>
        <end position="145"/>
    </location>
</feature>
<keyword evidence="2 4" id="KW-0479">Metal-binding</keyword>
<dbReference type="InterPro" id="IPR009056">
    <property type="entry name" value="Cyt_c-like_dom"/>
</dbReference>
<evidence type="ECO:0000256" key="4">
    <source>
        <dbReference type="PROSITE-ProRule" id="PRU00433"/>
    </source>
</evidence>
<dbReference type="EMBL" id="NIPV01000005">
    <property type="protein sequence ID" value="OWJ79566.1"/>
    <property type="molecule type" value="Genomic_DNA"/>
</dbReference>
<dbReference type="GO" id="GO:0020037">
    <property type="term" value="F:heme binding"/>
    <property type="evidence" value="ECO:0007669"/>
    <property type="project" value="InterPro"/>
</dbReference>
<dbReference type="OrthoDB" id="9779283at2"/>
<keyword evidence="9" id="KW-1185">Reference proteome</keyword>
<reference evidence="7 9" key="1">
    <citation type="submission" date="2016-11" db="EMBL/GenBank/DDBJ databases">
        <title>Comparison of Traditional DNA-DNA Hybridization with In Silico Genomic Analysis.</title>
        <authorList>
            <person name="Nicholson A.C."/>
            <person name="Sammons S."/>
            <person name="Humrighouse B.W."/>
            <person name="Graziano J."/>
            <person name="Lasker B."/>
            <person name="Whitney A.M."/>
            <person name="Mcquiston J.R."/>
        </authorList>
    </citation>
    <scope>NUCLEOTIDE SEQUENCE [LARGE SCALE GENOMIC DNA]</scope>
    <source>
        <strain evidence="6 9">H1892</strain>
        <strain evidence="7">H2381</strain>
    </source>
</reference>
<name>A0A212AUJ3_9RHOB</name>
<dbReference type="PROSITE" id="PS51007">
    <property type="entry name" value="CYTC"/>
    <property type="match status" value="1"/>
</dbReference>
<evidence type="ECO:0000259" key="5">
    <source>
        <dbReference type="PROSITE" id="PS51007"/>
    </source>
</evidence>
<comment type="caution">
    <text evidence="7">The sequence shown here is derived from an EMBL/GenBank/DDBJ whole genome shotgun (WGS) entry which is preliminary data.</text>
</comment>
<dbReference type="STRING" id="366616.CG51_14450"/>
<sequence>MMLHLLPRYGTDCRATCRHDTPVAGARASSGGRVAVIFFTKRSAIPGMLAAVALLSSGLPGLAAGFTAEQAEAGKTAYNANCAQCHGMQLEGPEAPGLVGPDVMANWDTPGGLYDFISVAMPPSAPGQLGAATYLDIIAYIMAFNGAQPGPDPLVEDEEKLAAISLTAETAAGPAGGSTAAADSMAADTNVPQAFTWGKPLPGGPAVDTMKSTTAASSVPQAFTWGKKLPTAE</sequence>
<dbReference type="GO" id="GO:0046872">
    <property type="term" value="F:metal ion binding"/>
    <property type="evidence" value="ECO:0007669"/>
    <property type="project" value="UniProtKB-KW"/>
</dbReference>
<organism evidence="7 8">
    <name type="scientific">Haematobacter missouriensis</name>
    <dbReference type="NCBI Taxonomy" id="366616"/>
    <lineage>
        <taxon>Bacteria</taxon>
        <taxon>Pseudomonadati</taxon>
        <taxon>Pseudomonadota</taxon>
        <taxon>Alphaproteobacteria</taxon>
        <taxon>Rhodobacterales</taxon>
        <taxon>Paracoccaceae</taxon>
        <taxon>Haematobacter</taxon>
    </lineage>
</organism>
<dbReference type="Proteomes" id="UP000214673">
    <property type="component" value="Unassembled WGS sequence"/>
</dbReference>
<dbReference type="InterPro" id="IPR036909">
    <property type="entry name" value="Cyt_c-like_dom_sf"/>
</dbReference>
<dbReference type="Gene3D" id="1.10.760.10">
    <property type="entry name" value="Cytochrome c-like domain"/>
    <property type="match status" value="1"/>
</dbReference>
<reference evidence="8" key="2">
    <citation type="submission" date="2016-11" db="EMBL/GenBank/DDBJ databases">
        <title>Comparison of Traditional DNA-DNA Hybridization with In Silico Genomic Analysis.</title>
        <authorList>
            <person name="Nicholson A.C."/>
            <person name="Humrighouse B.W."/>
            <person name="Graziano J."/>
            <person name="Lasker B."/>
            <person name="Whitney A.M."/>
            <person name="Mcquiston J.R."/>
            <person name="Bell M."/>
        </authorList>
    </citation>
    <scope>NUCLEOTIDE SEQUENCE [LARGE SCALE GENOMIC DNA]</scope>
    <source>
        <strain evidence="8">H2381</strain>
    </source>
</reference>
<evidence type="ECO:0000256" key="3">
    <source>
        <dbReference type="ARBA" id="ARBA00023004"/>
    </source>
</evidence>
<dbReference type="Pfam" id="PF13442">
    <property type="entry name" value="Cytochrome_CBB3"/>
    <property type="match status" value="1"/>
</dbReference>
<accession>A0A212AUJ3</accession>
<keyword evidence="3 4" id="KW-0408">Iron</keyword>
<evidence type="ECO:0000256" key="2">
    <source>
        <dbReference type="ARBA" id="ARBA00022723"/>
    </source>
</evidence>
<dbReference type="GO" id="GO:0009055">
    <property type="term" value="F:electron transfer activity"/>
    <property type="evidence" value="ECO:0007669"/>
    <property type="project" value="InterPro"/>
</dbReference>
<gene>
    <name evidence="7" type="ORF">CDV52_06860</name>
    <name evidence="6" type="ORF">CDV53_01150</name>
</gene>
<evidence type="ECO:0000313" key="6">
    <source>
        <dbReference type="EMBL" id="OWJ79566.1"/>
    </source>
</evidence>
<protein>
    <recommendedName>
        <fullName evidence="5">Cytochrome c domain-containing protein</fullName>
    </recommendedName>
</protein>
<dbReference type="AlphaFoldDB" id="A0A212AUJ3"/>
<evidence type="ECO:0000313" key="7">
    <source>
        <dbReference type="EMBL" id="OWJ85153.1"/>
    </source>
</evidence>
<dbReference type="Proteomes" id="UP000196640">
    <property type="component" value="Unassembled WGS sequence"/>
</dbReference>
<evidence type="ECO:0000256" key="1">
    <source>
        <dbReference type="ARBA" id="ARBA00022617"/>
    </source>
</evidence>